<dbReference type="Proteomes" id="UP000233551">
    <property type="component" value="Unassembled WGS sequence"/>
</dbReference>
<evidence type="ECO:0000256" key="15">
    <source>
        <dbReference type="PIRSR" id="PIRSR600823-3"/>
    </source>
</evidence>
<evidence type="ECO:0000256" key="17">
    <source>
        <dbReference type="PIRSR" id="PIRSR600823-5"/>
    </source>
</evidence>
<keyword evidence="10 15" id="KW-0408">Iron</keyword>
<dbReference type="CDD" id="cd00693">
    <property type="entry name" value="secretory_peroxidase"/>
    <property type="match status" value="1"/>
</dbReference>
<dbReference type="InterPro" id="IPR019793">
    <property type="entry name" value="Peroxidases_heam-ligand_BS"/>
</dbReference>
<dbReference type="PRINTS" id="PR00458">
    <property type="entry name" value="PEROXIDASE"/>
</dbReference>
<reference evidence="19 20" key="1">
    <citation type="submission" date="2017-11" db="EMBL/GenBank/DDBJ databases">
        <title>De-novo sequencing of pomegranate (Punica granatum L.) genome.</title>
        <authorList>
            <person name="Akparov Z."/>
            <person name="Amiraslanov A."/>
            <person name="Hajiyeva S."/>
            <person name="Abbasov M."/>
            <person name="Kaur K."/>
            <person name="Hamwieh A."/>
            <person name="Solovyev V."/>
            <person name="Salamov A."/>
            <person name="Braich B."/>
            <person name="Kosarev P."/>
            <person name="Mahmoud A."/>
            <person name="Hajiyev E."/>
            <person name="Babayeva S."/>
            <person name="Izzatullayeva V."/>
            <person name="Mammadov A."/>
            <person name="Mammadov A."/>
            <person name="Sharifova S."/>
            <person name="Ojaghi J."/>
            <person name="Eynullazada K."/>
            <person name="Bayramov B."/>
            <person name="Abdulazimova A."/>
            <person name="Shahmuradov I."/>
        </authorList>
    </citation>
    <scope>NUCLEOTIDE SEQUENCE [LARGE SCALE GENOMIC DNA]</scope>
    <source>
        <strain evidence="20">cv. AG2017</strain>
        <tissue evidence="19">Leaf</tissue>
    </source>
</reference>
<evidence type="ECO:0000256" key="14">
    <source>
        <dbReference type="PIRSR" id="PIRSR600823-2"/>
    </source>
</evidence>
<dbReference type="STRING" id="22663.A0A2I0IPV9"/>
<comment type="similarity">
    <text evidence="3">Belongs to the peroxidase family. Ascorbate peroxidase subfamily.</text>
</comment>
<feature type="binding site" evidence="14">
    <location>
        <position position="164"/>
    </location>
    <ligand>
        <name>substrate</name>
    </ligand>
</feature>
<feature type="binding site" description="axial binding residue" evidence="15">
    <location>
        <position position="194"/>
    </location>
    <ligand>
        <name>heme b</name>
        <dbReference type="ChEBI" id="CHEBI:60344"/>
    </ligand>
    <ligandPart>
        <name>Fe</name>
        <dbReference type="ChEBI" id="CHEBI:18248"/>
    </ligandPart>
</feature>
<evidence type="ECO:0000256" key="5">
    <source>
        <dbReference type="ARBA" id="ARBA00022559"/>
    </source>
</evidence>
<feature type="binding site" evidence="15">
    <location>
        <position position="243"/>
    </location>
    <ligand>
        <name>Ca(2+)</name>
        <dbReference type="ChEBI" id="CHEBI:29108"/>
        <label>2</label>
    </ligand>
</feature>
<feature type="site" description="Transition state stabilizer" evidence="16">
    <location>
        <position position="67"/>
    </location>
</feature>
<dbReference type="InterPro" id="IPR002016">
    <property type="entry name" value="Haem_peroxidase"/>
</dbReference>
<evidence type="ECO:0000256" key="13">
    <source>
        <dbReference type="PIRSR" id="PIRSR600823-1"/>
    </source>
</evidence>
<evidence type="ECO:0000256" key="8">
    <source>
        <dbReference type="ARBA" id="ARBA00022837"/>
    </source>
</evidence>
<keyword evidence="11 17" id="KW-1015">Disulfide bond</keyword>
<keyword evidence="18" id="KW-0964">Secreted</keyword>
<feature type="binding site" evidence="15">
    <location>
        <position position="81"/>
    </location>
    <ligand>
        <name>Ca(2+)</name>
        <dbReference type="ChEBI" id="CHEBI:29108"/>
        <label>1</label>
    </ligand>
</feature>
<protein>
    <recommendedName>
        <fullName evidence="4 18">Peroxidase</fullName>
        <ecNumber evidence="4 18">1.11.1.7</ecNumber>
    </recommendedName>
</protein>
<evidence type="ECO:0000256" key="4">
    <source>
        <dbReference type="ARBA" id="ARBA00012313"/>
    </source>
</evidence>
<feature type="disulfide bond" evidence="17">
    <location>
        <begin position="122"/>
        <end position="316"/>
    </location>
</feature>
<feature type="binding site" evidence="15">
    <location>
        <position position="89"/>
    </location>
    <ligand>
        <name>Ca(2+)</name>
        <dbReference type="ChEBI" id="CHEBI:29108"/>
        <label>1</label>
    </ligand>
</feature>
<keyword evidence="6 18" id="KW-0349">Heme</keyword>
<keyword evidence="7 15" id="KW-0479">Metal-binding</keyword>
<feature type="disulfide bond" evidence="17">
    <location>
        <begin position="40"/>
        <end position="116"/>
    </location>
</feature>
<dbReference type="GO" id="GO:0042744">
    <property type="term" value="P:hydrogen peroxide catabolic process"/>
    <property type="evidence" value="ECO:0007669"/>
    <property type="project" value="UniProtKB-KW"/>
</dbReference>
<evidence type="ECO:0000313" key="19">
    <source>
        <dbReference type="EMBL" id="PKI46019.1"/>
    </source>
</evidence>
<comment type="subcellular location">
    <subcellularLocation>
        <location evidence="18">Secreted</location>
    </subcellularLocation>
</comment>
<feature type="disulfide bond" evidence="17">
    <location>
        <begin position="201"/>
        <end position="227"/>
    </location>
</feature>
<accession>A0A2I0IPV9</accession>
<evidence type="ECO:0000256" key="2">
    <source>
        <dbReference type="ARBA" id="ARBA00002322"/>
    </source>
</evidence>
<dbReference type="EC" id="1.11.1.7" evidence="4 18"/>
<comment type="catalytic activity">
    <reaction evidence="1 18">
        <text>2 a phenolic donor + H2O2 = 2 a phenolic radical donor + 2 H2O</text>
        <dbReference type="Rhea" id="RHEA:56136"/>
        <dbReference type="ChEBI" id="CHEBI:15377"/>
        <dbReference type="ChEBI" id="CHEBI:16240"/>
        <dbReference type="ChEBI" id="CHEBI:139520"/>
        <dbReference type="ChEBI" id="CHEBI:139521"/>
        <dbReference type="EC" id="1.11.1.7"/>
    </reaction>
</comment>
<dbReference type="GO" id="GO:0020037">
    <property type="term" value="F:heme binding"/>
    <property type="evidence" value="ECO:0007669"/>
    <property type="project" value="UniProtKB-UniRule"/>
</dbReference>
<comment type="similarity">
    <text evidence="18">Belongs to the peroxidase family. Classical plant (class III) peroxidase subfamily.</text>
</comment>
<keyword evidence="18" id="KW-0732">Signal</keyword>
<feature type="binding site" evidence="15">
    <location>
        <position position="77"/>
    </location>
    <ligand>
        <name>Ca(2+)</name>
        <dbReference type="ChEBI" id="CHEBI:29108"/>
        <label>1</label>
    </ligand>
</feature>
<evidence type="ECO:0000256" key="11">
    <source>
        <dbReference type="ARBA" id="ARBA00023157"/>
    </source>
</evidence>
<feature type="disulfide bond" evidence="17">
    <location>
        <begin position="73"/>
        <end position="78"/>
    </location>
</feature>
<gene>
    <name evidence="19" type="ORF">CRG98_033659</name>
</gene>
<evidence type="ECO:0000256" key="10">
    <source>
        <dbReference type="ARBA" id="ARBA00023004"/>
    </source>
</evidence>
<comment type="caution">
    <text evidence="19">The sequence shown here is derived from an EMBL/GenBank/DDBJ whole genome shotgun (WGS) entry which is preliminary data.</text>
</comment>
<dbReference type="GeneID" id="116203155"/>
<dbReference type="Gene3D" id="1.10.420.10">
    <property type="entry name" value="Peroxidase, domain 2"/>
    <property type="match status" value="1"/>
</dbReference>
<dbReference type="PROSITE" id="PS51257">
    <property type="entry name" value="PROKAR_LIPOPROTEIN"/>
    <property type="match status" value="1"/>
</dbReference>
<comment type="cofactor">
    <cofactor evidence="15 18">
        <name>heme b</name>
        <dbReference type="ChEBI" id="CHEBI:60344"/>
    </cofactor>
    <text evidence="15 18">Binds 1 heme b (iron(II)-protoporphyrin IX) group per subunit.</text>
</comment>
<feature type="binding site" evidence="15">
    <location>
        <position position="195"/>
    </location>
    <ligand>
        <name>Ca(2+)</name>
        <dbReference type="ChEBI" id="CHEBI:29108"/>
        <label>2</label>
    </ligand>
</feature>
<keyword evidence="5 18" id="KW-0575">Peroxidase</keyword>
<dbReference type="InterPro" id="IPR010255">
    <property type="entry name" value="Haem_peroxidase_sf"/>
</dbReference>
<evidence type="ECO:0000256" key="6">
    <source>
        <dbReference type="ARBA" id="ARBA00022617"/>
    </source>
</evidence>
<dbReference type="OrthoDB" id="2113341at2759"/>
<feature type="binding site" evidence="15">
    <location>
        <position position="75"/>
    </location>
    <ligand>
        <name>Ca(2+)</name>
        <dbReference type="ChEBI" id="CHEBI:29108"/>
        <label>1</label>
    </ligand>
</feature>
<feature type="binding site" evidence="15">
    <location>
        <position position="79"/>
    </location>
    <ligand>
        <name>Ca(2+)</name>
        <dbReference type="ChEBI" id="CHEBI:29108"/>
        <label>1</label>
    </ligand>
</feature>
<keyword evidence="18" id="KW-0376">Hydrogen peroxide</keyword>
<dbReference type="Pfam" id="PF00141">
    <property type="entry name" value="peroxidase"/>
    <property type="match status" value="1"/>
</dbReference>
<evidence type="ECO:0000313" key="20">
    <source>
        <dbReference type="Proteomes" id="UP000233551"/>
    </source>
</evidence>
<sequence>MAIPTRIKDAAFLMLVMVVSMIMSSSCQAQLMSTFYDRTCPDALGTIRTVIGKAVSKEHRMAASLIRLHFHDCFVQGCDASILLISGGERTAQPNNNSVRGFEVIDDAKAQVEKICPGVVSCADIVAVAARDASVAVGGPSWSVKLGRRDSTTGNATQAVANLPFFTDGLDILISRFHKKGLNIRDMVALSGAHTIGQAHCFTYRDRLYSNGTDIDASFASARRRMCPASGGNMNLAPLDPVTPSSFDNYYFKNLMQKKGLLVTDQALYSSGPTDRIVLEYSKNSTTFRSDFAAAMIKMGYIEPLTGSRGQIRKICSVVN</sequence>
<dbReference type="PROSITE" id="PS00435">
    <property type="entry name" value="PEROXIDASE_1"/>
    <property type="match status" value="1"/>
</dbReference>
<feature type="binding site" evidence="15">
    <location>
        <position position="72"/>
    </location>
    <ligand>
        <name>Ca(2+)</name>
        <dbReference type="ChEBI" id="CHEBI:29108"/>
        <label>1</label>
    </ligand>
</feature>
<keyword evidence="12" id="KW-0325">Glycoprotein</keyword>
<evidence type="ECO:0000256" key="16">
    <source>
        <dbReference type="PIRSR" id="PIRSR600823-4"/>
    </source>
</evidence>
<dbReference type="SUPFAM" id="SSF48113">
    <property type="entry name" value="Heme-dependent peroxidases"/>
    <property type="match status" value="1"/>
</dbReference>
<evidence type="ECO:0000256" key="7">
    <source>
        <dbReference type="ARBA" id="ARBA00022723"/>
    </source>
</evidence>
<dbReference type="InterPro" id="IPR000823">
    <property type="entry name" value="Peroxidase_pln"/>
</dbReference>
<dbReference type="GO" id="GO:0140825">
    <property type="term" value="F:lactoperoxidase activity"/>
    <property type="evidence" value="ECO:0007669"/>
    <property type="project" value="UniProtKB-EC"/>
</dbReference>
<dbReference type="GO" id="GO:0005576">
    <property type="term" value="C:extracellular region"/>
    <property type="evidence" value="ECO:0007669"/>
    <property type="project" value="UniProtKB-SubCell"/>
</dbReference>
<keyword evidence="20" id="KW-1185">Reference proteome</keyword>
<dbReference type="InterPro" id="IPR019794">
    <property type="entry name" value="Peroxidases_AS"/>
</dbReference>
<dbReference type="EMBL" id="PGOL01002681">
    <property type="protein sequence ID" value="PKI46019.1"/>
    <property type="molecule type" value="Genomic_DNA"/>
</dbReference>
<dbReference type="PROSITE" id="PS00436">
    <property type="entry name" value="PEROXIDASE_2"/>
    <property type="match status" value="1"/>
</dbReference>
<evidence type="ECO:0000256" key="12">
    <source>
        <dbReference type="ARBA" id="ARBA00023180"/>
    </source>
</evidence>
<dbReference type="AlphaFoldDB" id="A0A2I0IPV9"/>
<evidence type="ECO:0000256" key="1">
    <source>
        <dbReference type="ARBA" id="ARBA00000189"/>
    </source>
</evidence>
<evidence type="ECO:0000256" key="9">
    <source>
        <dbReference type="ARBA" id="ARBA00023002"/>
    </source>
</evidence>
<feature type="binding site" evidence="15">
    <location>
        <position position="240"/>
    </location>
    <ligand>
        <name>Ca(2+)</name>
        <dbReference type="ChEBI" id="CHEBI:29108"/>
        <label>2</label>
    </ligand>
</feature>
<dbReference type="FunFam" id="1.10.520.10:FF:000009">
    <property type="entry name" value="Peroxidase"/>
    <property type="match status" value="1"/>
</dbReference>
<organism evidence="19 20">
    <name type="scientific">Punica granatum</name>
    <name type="common">Pomegranate</name>
    <dbReference type="NCBI Taxonomy" id="22663"/>
    <lineage>
        <taxon>Eukaryota</taxon>
        <taxon>Viridiplantae</taxon>
        <taxon>Streptophyta</taxon>
        <taxon>Embryophyta</taxon>
        <taxon>Tracheophyta</taxon>
        <taxon>Spermatophyta</taxon>
        <taxon>Magnoliopsida</taxon>
        <taxon>eudicotyledons</taxon>
        <taxon>Gunneridae</taxon>
        <taxon>Pentapetalae</taxon>
        <taxon>rosids</taxon>
        <taxon>malvids</taxon>
        <taxon>Myrtales</taxon>
        <taxon>Lythraceae</taxon>
        <taxon>Punica</taxon>
    </lineage>
</organism>
<dbReference type="PROSITE" id="PS50873">
    <property type="entry name" value="PEROXIDASE_4"/>
    <property type="match status" value="1"/>
</dbReference>
<evidence type="ECO:0000256" key="18">
    <source>
        <dbReference type="RuleBase" id="RU362060"/>
    </source>
</evidence>
<comment type="function">
    <text evidence="2">Removal of H(2)O(2), oxidation of toxic reductants, biosynthesis and degradation of lignin, suberization, auxin catabolism, response to environmental stresses such as wounding, pathogen attack and oxidative stress. These functions might be dependent on each isozyme/isoform in each plant tissue.</text>
</comment>
<proteinExistence type="inferred from homology"/>
<dbReference type="GO" id="GO:0006979">
    <property type="term" value="P:response to oxidative stress"/>
    <property type="evidence" value="ECO:0007669"/>
    <property type="project" value="UniProtKB-UniRule"/>
</dbReference>
<evidence type="ECO:0000256" key="3">
    <source>
        <dbReference type="ARBA" id="ARBA00006873"/>
    </source>
</evidence>
<keyword evidence="8 15" id="KW-0106">Calcium</keyword>
<feature type="binding site" evidence="15">
    <location>
        <position position="248"/>
    </location>
    <ligand>
        <name>Ca(2+)</name>
        <dbReference type="ChEBI" id="CHEBI:29108"/>
        <label>2</label>
    </ligand>
</feature>
<feature type="signal peptide" evidence="18">
    <location>
        <begin position="1"/>
        <end position="29"/>
    </location>
</feature>
<dbReference type="FunFam" id="1.10.420.10:FF:000001">
    <property type="entry name" value="Peroxidase"/>
    <property type="match status" value="1"/>
</dbReference>
<dbReference type="Gene3D" id="1.10.520.10">
    <property type="match status" value="1"/>
</dbReference>
<feature type="chain" id="PRO_5047551215" description="Peroxidase" evidence="18">
    <location>
        <begin position="30"/>
        <end position="320"/>
    </location>
</feature>
<name>A0A2I0IPV9_PUNGR</name>
<dbReference type="PRINTS" id="PR00461">
    <property type="entry name" value="PLPEROXIDASE"/>
</dbReference>
<keyword evidence="9 18" id="KW-0560">Oxidoreductase</keyword>
<dbReference type="GO" id="GO:0046872">
    <property type="term" value="F:metal ion binding"/>
    <property type="evidence" value="ECO:0007669"/>
    <property type="project" value="UniProtKB-UniRule"/>
</dbReference>
<dbReference type="PANTHER" id="PTHR31388:SF115">
    <property type="entry name" value="PEROXIDASE 5"/>
    <property type="match status" value="1"/>
</dbReference>
<dbReference type="PANTHER" id="PTHR31388">
    <property type="entry name" value="PEROXIDASE 72-RELATED"/>
    <property type="match status" value="1"/>
</dbReference>
<comment type="cofactor">
    <cofactor evidence="15 18">
        <name>Ca(2+)</name>
        <dbReference type="ChEBI" id="CHEBI:29108"/>
    </cofactor>
    <text evidence="15 18">Binds 2 calcium ions per subunit.</text>
</comment>
<dbReference type="InterPro" id="IPR033905">
    <property type="entry name" value="Secretory_peroxidase"/>
</dbReference>
<feature type="active site" description="Proton acceptor" evidence="13">
    <location>
        <position position="71"/>
    </location>
</feature>